<feature type="compositionally biased region" description="Low complexity" evidence="11">
    <location>
        <begin position="383"/>
        <end position="394"/>
    </location>
</feature>
<keyword evidence="10" id="KW-0238">DNA-binding</keyword>
<dbReference type="SMART" id="SM00525">
    <property type="entry name" value="FES"/>
    <property type="match status" value="1"/>
</dbReference>
<dbReference type="NCBIfam" id="TIGR01083">
    <property type="entry name" value="nth"/>
    <property type="match status" value="1"/>
</dbReference>
<keyword evidence="2 10" id="KW-0004">4Fe-4S</keyword>
<dbReference type="InterPro" id="IPR003651">
    <property type="entry name" value="Endonuclease3_FeS-loop_motif"/>
</dbReference>
<feature type="region of interest" description="Disordered" evidence="11">
    <location>
        <begin position="365"/>
        <end position="394"/>
    </location>
</feature>
<feature type="domain" description="HhH-GPD" evidence="12">
    <location>
        <begin position="180"/>
        <end position="327"/>
    </location>
</feature>
<name>A0ABQ2TU20_9ACTN</name>
<dbReference type="PROSITE" id="PS01155">
    <property type="entry name" value="ENDONUCLEASE_III_2"/>
    <property type="match status" value="1"/>
</dbReference>
<dbReference type="EMBL" id="BMTZ01000002">
    <property type="protein sequence ID" value="GGT39845.1"/>
    <property type="molecule type" value="Genomic_DNA"/>
</dbReference>
<keyword evidence="8 10" id="KW-0234">DNA repair</keyword>
<gene>
    <name evidence="10" type="primary">nth</name>
    <name evidence="13" type="ORF">GCM10010287_10860</name>
</gene>
<evidence type="ECO:0000256" key="7">
    <source>
        <dbReference type="ARBA" id="ARBA00023014"/>
    </source>
</evidence>
<feature type="binding site" evidence="10">
    <location>
        <position position="336"/>
    </location>
    <ligand>
        <name>[4Fe-4S] cluster</name>
        <dbReference type="ChEBI" id="CHEBI:49883"/>
    </ligand>
</feature>
<dbReference type="SMART" id="SM00478">
    <property type="entry name" value="ENDO3c"/>
    <property type="match status" value="1"/>
</dbReference>
<dbReference type="SUPFAM" id="SSF48150">
    <property type="entry name" value="DNA-glycosylase"/>
    <property type="match status" value="1"/>
</dbReference>
<dbReference type="EC" id="4.2.99.18" evidence="10"/>
<dbReference type="Pfam" id="PF00633">
    <property type="entry name" value="HHH"/>
    <property type="match status" value="1"/>
</dbReference>
<protein>
    <recommendedName>
        <fullName evidence="10">Endonuclease III</fullName>
        <ecNumber evidence="10">4.2.99.18</ecNumber>
    </recommendedName>
    <alternativeName>
        <fullName evidence="10">DNA-(apurinic or apyrimidinic site) lyase</fullName>
    </alternativeName>
</protein>
<accession>A0ABQ2TU20</accession>
<keyword evidence="9 10" id="KW-0326">Glycosidase</keyword>
<feature type="binding site" evidence="10">
    <location>
        <position position="345"/>
    </location>
    <ligand>
        <name>[4Fe-4S] cluster</name>
        <dbReference type="ChEBI" id="CHEBI:49883"/>
    </ligand>
</feature>
<sequence>MSKSPVRAQAEGAARVSAERDSAVGEQISDGGRKTAKAAKTAAAGGSASAKKAAPARKTPARKTPAKKATAKEPAAKKAAPAREPAAKNASARKAAPAKSSAALKKAPAPRKQVVAPKKATASVPAAPAKTVAAHPQGESRTALVRRARRVNRELAEVYPYAHPELDFENPFQLVVATVLSAQTTDLRVNQTTPALFAKYPTPEDLAAADPEEVEEILRPTGFFRAKTKSVIGLSKALVEQFGGEVPGRLEDLVKLPGVGRKTAFVVLGNAFGRPGITVDTHFQRLVRRWKWTDETDPDKIEAAVGALFPKSDWTDLSHHVIWHGRRICHARKPACGACPIAPLCPAYGEGETDPEKAEKLLKYEKAGRPGQRLKPPQAYLDAGGRAAPPLGAG</sequence>
<evidence type="ECO:0000256" key="11">
    <source>
        <dbReference type="SAM" id="MobiDB-lite"/>
    </source>
</evidence>
<organism evidence="13 14">
    <name type="scientific">Streptomyces variabilis</name>
    <dbReference type="NCBI Taxonomy" id="67372"/>
    <lineage>
        <taxon>Bacteria</taxon>
        <taxon>Bacillati</taxon>
        <taxon>Actinomycetota</taxon>
        <taxon>Actinomycetes</taxon>
        <taxon>Kitasatosporales</taxon>
        <taxon>Streptomycetaceae</taxon>
        <taxon>Streptomyces</taxon>
        <taxon>Streptomyces griseoincarnatus group</taxon>
    </lineage>
</organism>
<evidence type="ECO:0000256" key="1">
    <source>
        <dbReference type="ARBA" id="ARBA00008343"/>
    </source>
</evidence>
<dbReference type="InterPro" id="IPR004035">
    <property type="entry name" value="Endouclease-III_FeS-bd_BS"/>
</dbReference>
<keyword evidence="4 10" id="KW-0227">DNA damage</keyword>
<dbReference type="HAMAP" id="MF_00942">
    <property type="entry name" value="Nth"/>
    <property type="match status" value="1"/>
</dbReference>
<dbReference type="PROSITE" id="PS00764">
    <property type="entry name" value="ENDONUCLEASE_III_1"/>
    <property type="match status" value="1"/>
</dbReference>
<keyword evidence="7 10" id="KW-0411">Iron-sulfur</keyword>
<evidence type="ECO:0000259" key="12">
    <source>
        <dbReference type="SMART" id="SM00478"/>
    </source>
</evidence>
<comment type="similarity">
    <text evidence="1 10">Belongs to the Nth/MutY family.</text>
</comment>
<dbReference type="InterPro" id="IPR000445">
    <property type="entry name" value="HhH_motif"/>
</dbReference>
<evidence type="ECO:0000256" key="4">
    <source>
        <dbReference type="ARBA" id="ARBA00022763"/>
    </source>
</evidence>
<comment type="caution">
    <text evidence="13">The sequence shown here is derived from an EMBL/GenBank/DDBJ whole genome shotgun (WGS) entry which is preliminary data.</text>
</comment>
<evidence type="ECO:0000313" key="14">
    <source>
        <dbReference type="Proteomes" id="UP000629911"/>
    </source>
</evidence>
<evidence type="ECO:0000256" key="9">
    <source>
        <dbReference type="ARBA" id="ARBA00023295"/>
    </source>
</evidence>
<dbReference type="Gene3D" id="1.10.1670.10">
    <property type="entry name" value="Helix-hairpin-Helix base-excision DNA repair enzymes (C-terminal)"/>
    <property type="match status" value="1"/>
</dbReference>
<feature type="binding site" evidence="10">
    <location>
        <position position="339"/>
    </location>
    <ligand>
        <name>[4Fe-4S] cluster</name>
        <dbReference type="ChEBI" id="CHEBI:49883"/>
    </ligand>
</feature>
<evidence type="ECO:0000256" key="3">
    <source>
        <dbReference type="ARBA" id="ARBA00022723"/>
    </source>
</evidence>
<keyword evidence="14" id="KW-1185">Reference proteome</keyword>
<evidence type="ECO:0000256" key="6">
    <source>
        <dbReference type="ARBA" id="ARBA00023004"/>
    </source>
</evidence>
<dbReference type="Pfam" id="PF00730">
    <property type="entry name" value="HhH-GPD"/>
    <property type="match status" value="1"/>
</dbReference>
<evidence type="ECO:0000256" key="2">
    <source>
        <dbReference type="ARBA" id="ARBA00022485"/>
    </source>
</evidence>
<evidence type="ECO:0000256" key="10">
    <source>
        <dbReference type="HAMAP-Rule" id="MF_00942"/>
    </source>
</evidence>
<feature type="region of interest" description="Disordered" evidence="11">
    <location>
        <begin position="1"/>
        <end position="140"/>
    </location>
</feature>
<dbReference type="InterPro" id="IPR005759">
    <property type="entry name" value="Nth"/>
</dbReference>
<evidence type="ECO:0000313" key="13">
    <source>
        <dbReference type="EMBL" id="GGT39845.1"/>
    </source>
</evidence>
<dbReference type="Gene3D" id="1.10.340.30">
    <property type="entry name" value="Hypothetical protein, domain 2"/>
    <property type="match status" value="1"/>
</dbReference>
<evidence type="ECO:0000256" key="5">
    <source>
        <dbReference type="ARBA" id="ARBA00022801"/>
    </source>
</evidence>
<comment type="catalytic activity">
    <reaction evidence="10">
        <text>2'-deoxyribonucleotide-(2'-deoxyribose 5'-phosphate)-2'-deoxyribonucleotide-DNA = a 3'-end 2'-deoxyribonucleotide-(2,3-dehydro-2,3-deoxyribose 5'-phosphate)-DNA + a 5'-end 5'-phospho-2'-deoxyribonucleoside-DNA + H(+)</text>
        <dbReference type="Rhea" id="RHEA:66592"/>
        <dbReference type="Rhea" id="RHEA-COMP:13180"/>
        <dbReference type="Rhea" id="RHEA-COMP:16897"/>
        <dbReference type="Rhea" id="RHEA-COMP:17067"/>
        <dbReference type="ChEBI" id="CHEBI:15378"/>
        <dbReference type="ChEBI" id="CHEBI:136412"/>
        <dbReference type="ChEBI" id="CHEBI:157695"/>
        <dbReference type="ChEBI" id="CHEBI:167181"/>
        <dbReference type="EC" id="4.2.99.18"/>
    </reaction>
</comment>
<feature type="compositionally biased region" description="Low complexity" evidence="11">
    <location>
        <begin position="38"/>
        <end position="58"/>
    </location>
</feature>
<dbReference type="InterPro" id="IPR011257">
    <property type="entry name" value="DNA_glycosylase"/>
</dbReference>
<dbReference type="InterPro" id="IPR004036">
    <property type="entry name" value="Endonuclease-III-like_CS2"/>
</dbReference>
<dbReference type="InterPro" id="IPR023170">
    <property type="entry name" value="HhH_base_excis_C"/>
</dbReference>
<dbReference type="Proteomes" id="UP000629911">
    <property type="component" value="Unassembled WGS sequence"/>
</dbReference>
<dbReference type="InterPro" id="IPR003265">
    <property type="entry name" value="HhH-GPD_domain"/>
</dbReference>
<dbReference type="Pfam" id="PF10576">
    <property type="entry name" value="EndIII_4Fe-2S"/>
    <property type="match status" value="1"/>
</dbReference>
<proteinExistence type="inferred from homology"/>
<comment type="function">
    <text evidence="10">DNA repair enzyme that has both DNA N-glycosylase activity and AP-lyase activity. The DNA N-glycosylase activity releases various damaged pyrimidines from DNA by cleaving the N-glycosidic bond, leaving an AP (apurinic/apyrimidinic) site. The AP-lyase activity cleaves the phosphodiester bond 3' to the AP site by a beta-elimination, leaving a 3'-terminal unsaturated sugar and a product with a terminal 5'-phosphate.</text>
</comment>
<feature type="compositionally biased region" description="Low complexity" evidence="11">
    <location>
        <begin position="77"/>
        <end position="112"/>
    </location>
</feature>
<dbReference type="PANTHER" id="PTHR10359:SF18">
    <property type="entry name" value="ENDONUCLEASE III"/>
    <property type="match status" value="1"/>
</dbReference>
<keyword evidence="3 10" id="KW-0479">Metal-binding</keyword>
<keyword evidence="5 10" id="KW-0378">Hydrolase</keyword>
<keyword evidence="6 10" id="KW-0408">Iron</keyword>
<dbReference type="CDD" id="cd00056">
    <property type="entry name" value="ENDO3c"/>
    <property type="match status" value="1"/>
</dbReference>
<comment type="cofactor">
    <cofactor evidence="10">
        <name>[4Fe-4S] cluster</name>
        <dbReference type="ChEBI" id="CHEBI:49883"/>
    </cofactor>
    <text evidence="10">Binds 1 [4Fe-4S] cluster.</text>
</comment>
<reference evidence="14" key="1">
    <citation type="journal article" date="2019" name="Int. J. Syst. Evol. Microbiol.">
        <title>The Global Catalogue of Microorganisms (GCM) 10K type strain sequencing project: providing services to taxonomists for standard genome sequencing and annotation.</title>
        <authorList>
            <consortium name="The Broad Institute Genomics Platform"/>
            <consortium name="The Broad Institute Genome Sequencing Center for Infectious Disease"/>
            <person name="Wu L."/>
            <person name="Ma J."/>
        </authorList>
    </citation>
    <scope>NUCLEOTIDE SEQUENCE [LARGE SCALE GENOMIC DNA]</scope>
    <source>
        <strain evidence="14">JCM 4422</strain>
    </source>
</reference>
<dbReference type="PANTHER" id="PTHR10359">
    <property type="entry name" value="A/G-SPECIFIC ADENINE GLYCOSYLASE/ENDONUCLEASE III"/>
    <property type="match status" value="1"/>
</dbReference>
<evidence type="ECO:0000256" key="8">
    <source>
        <dbReference type="ARBA" id="ARBA00023204"/>
    </source>
</evidence>
<feature type="binding site" evidence="10">
    <location>
        <position position="329"/>
    </location>
    <ligand>
        <name>[4Fe-4S] cluster</name>
        <dbReference type="ChEBI" id="CHEBI:49883"/>
    </ligand>
</feature>
<keyword evidence="10" id="KW-0456">Lyase</keyword>